<dbReference type="Proteomes" id="UP000001307">
    <property type="component" value="Unassembled WGS sequence"/>
</dbReference>
<gene>
    <name evidence="1" type="ORF">GSOID_T00015745001</name>
</gene>
<evidence type="ECO:0000313" key="2">
    <source>
        <dbReference type="Proteomes" id="UP000001307"/>
    </source>
</evidence>
<evidence type="ECO:0000313" key="1">
    <source>
        <dbReference type="EMBL" id="CBY11422.1"/>
    </source>
</evidence>
<accession>E4XNI4</accession>
<proteinExistence type="predicted"/>
<dbReference type="InParanoid" id="E4XNI4"/>
<protein>
    <submittedName>
        <fullName evidence="1">Uncharacterized protein</fullName>
    </submittedName>
</protein>
<dbReference type="OrthoDB" id="10309881at2759"/>
<sequence length="777" mass="89664">MKRKPIFERLDIIVNPAVNLAAIKSYDEILRETLNILKEYDDVVERIWDGDLFFMNYDVKETTPLLKGITDRVEGGTIDLVVKMVNAVIFQTKLDPIYAADQEATLFHEAKKFIRPKYKTQYLLKYFEYYDIENVLDEAREIFTGNEVSNFPEHKCFEAGDSVQERMARIFDYTVDLISSDARINPNERGATYIPSQDVSDQLKVLKEVALPVKQRLHGVDMHVEQYLFFISELLNKHIEESPETTLSTLVEYIEHLLDSMPDAVRRFASENSFSGVNMMNKKHFNSKIGNMFAIANSYPLQSLLSNWIGAGGEDEHKTRMDQVLALENQYKLSQIPSTLGKNIESHYSEEPTLKIWNLIKGLRVERAEAELKSWKNFGKVELDLEFLKKVYDPRRKNIKVLHLLQDVGGLSAAEIDYIAKSDVLLTRASKLSRPELLGSFSSTATEDFYSRDFNSLMFRSSISSSVPNSLPELLKQLKDARANSSLEMRRINSFISSLPLSDFASTVSILNPDETMRVLKSVIRGVKIGCADKITPFWIETLISHLLGQMDVSMAFDFVENVFEHLENTNYQMPVPLKRPSGDSWPDEIIRAWFKSQIEDRIRVLDERDVFLNQSAGSVLLSNTVVAMLDQLYEENPSLEDFYYKNYKRKVEESSSQSCEDDVKRCLEILETKLELTKTRDREIQGRKQIGGIKEESIDDDSMWKMLDELTVEKPEAESDWDIEEDLEPEVIVEKEKETISIWDEIERKNREIADEQAEKEDLSWEDIDKLFANTK</sequence>
<dbReference type="AlphaFoldDB" id="E4XNI4"/>
<name>E4XNI4_OIKDI</name>
<reference evidence="1 2" key="1">
    <citation type="journal article" date="2010" name="Science">
        <title>Plasticity of animal genome architecture unmasked by rapid evolution of a pelagic tunicate.</title>
        <authorList>
            <person name="Denoeud F."/>
            <person name="Henriet S."/>
            <person name="Mungpakdee S."/>
            <person name="Aury J.M."/>
            <person name="Da Silva C."/>
            <person name="Brinkmann H."/>
            <person name="Mikhaleva J."/>
            <person name="Olsen L.C."/>
            <person name="Jubin C."/>
            <person name="Canestro C."/>
            <person name="Bouquet J.M."/>
            <person name="Danks G."/>
            <person name="Poulain J."/>
            <person name="Campsteijn C."/>
            <person name="Adamski M."/>
            <person name="Cross I."/>
            <person name="Yadetie F."/>
            <person name="Muffato M."/>
            <person name="Louis A."/>
            <person name="Butcher S."/>
            <person name="Tsagkogeorga G."/>
            <person name="Konrad A."/>
            <person name="Singh S."/>
            <person name="Jensen M.F."/>
            <person name="Cong E.H."/>
            <person name="Eikeseth-Otteraa H."/>
            <person name="Noel B."/>
            <person name="Anthouard V."/>
            <person name="Porcel B.M."/>
            <person name="Kachouri-Lafond R."/>
            <person name="Nishino A."/>
            <person name="Ugolini M."/>
            <person name="Chourrout P."/>
            <person name="Nishida H."/>
            <person name="Aasland R."/>
            <person name="Huzurbazar S."/>
            <person name="Westhof E."/>
            <person name="Delsuc F."/>
            <person name="Lehrach H."/>
            <person name="Reinhardt R."/>
            <person name="Weissenbach J."/>
            <person name="Roy S.W."/>
            <person name="Artiguenave F."/>
            <person name="Postlethwait J.H."/>
            <person name="Manak J.R."/>
            <person name="Thompson E.M."/>
            <person name="Jaillon O."/>
            <person name="Du Pasquier L."/>
            <person name="Boudinot P."/>
            <person name="Liberles D.A."/>
            <person name="Volff J.N."/>
            <person name="Philippe H."/>
            <person name="Lenhard B."/>
            <person name="Roest Crollius H."/>
            <person name="Wincker P."/>
            <person name="Chourrout D."/>
        </authorList>
    </citation>
    <scope>NUCLEOTIDE SEQUENCE [LARGE SCALE GENOMIC DNA]</scope>
</reference>
<keyword evidence="2" id="KW-1185">Reference proteome</keyword>
<dbReference type="EMBL" id="FN653084">
    <property type="protein sequence ID" value="CBY11422.1"/>
    <property type="molecule type" value="Genomic_DNA"/>
</dbReference>
<organism evidence="1 2">
    <name type="scientific">Oikopleura dioica</name>
    <name type="common">Tunicate</name>
    <dbReference type="NCBI Taxonomy" id="34765"/>
    <lineage>
        <taxon>Eukaryota</taxon>
        <taxon>Metazoa</taxon>
        <taxon>Chordata</taxon>
        <taxon>Tunicata</taxon>
        <taxon>Appendicularia</taxon>
        <taxon>Copelata</taxon>
        <taxon>Oikopleuridae</taxon>
        <taxon>Oikopleura</taxon>
    </lineage>
</organism>